<dbReference type="EMBL" id="JALBWM010000049">
    <property type="protein sequence ID" value="MCO1335108.1"/>
    <property type="molecule type" value="Genomic_DNA"/>
</dbReference>
<keyword evidence="1" id="KW-0732">Signal</keyword>
<evidence type="ECO:0008006" key="4">
    <source>
        <dbReference type="Google" id="ProtNLM"/>
    </source>
</evidence>
<proteinExistence type="predicted"/>
<sequence>MKISFLIAASLALAISSVDSADNNFLTQNQIGIGNTANADKSGSDVSNSQIAQTQIGLNNTTNALQSNIVFNSTVNQNLTSENNDMDAEQIDGAGDIRIIQAQVGSTKLASIQQ</sequence>
<dbReference type="Proteomes" id="UP001139028">
    <property type="component" value="Unassembled WGS sequence"/>
</dbReference>
<evidence type="ECO:0000256" key="1">
    <source>
        <dbReference type="SAM" id="SignalP"/>
    </source>
</evidence>
<keyword evidence="3" id="KW-1185">Reference proteome</keyword>
<dbReference type="RefSeq" id="WP_252467725.1">
    <property type="nucleotide sequence ID" value="NZ_JALBWM010000049.1"/>
</dbReference>
<evidence type="ECO:0000313" key="3">
    <source>
        <dbReference type="Proteomes" id="UP001139028"/>
    </source>
</evidence>
<protein>
    <recommendedName>
        <fullName evidence="4">Curlin associated repeat-containing protein</fullName>
    </recommendedName>
</protein>
<name>A0A9X2EST3_9GAMM</name>
<feature type="chain" id="PRO_5040949677" description="Curlin associated repeat-containing protein" evidence="1">
    <location>
        <begin position="22"/>
        <end position="114"/>
    </location>
</feature>
<gene>
    <name evidence="2" type="ORF">MO867_12275</name>
</gene>
<dbReference type="AlphaFoldDB" id="A0A9X2EST3"/>
<feature type="signal peptide" evidence="1">
    <location>
        <begin position="1"/>
        <end position="21"/>
    </location>
</feature>
<organism evidence="2 3">
    <name type="scientific">Microbulbifer okhotskensis</name>
    <dbReference type="NCBI Taxonomy" id="2926617"/>
    <lineage>
        <taxon>Bacteria</taxon>
        <taxon>Pseudomonadati</taxon>
        <taxon>Pseudomonadota</taxon>
        <taxon>Gammaproteobacteria</taxon>
        <taxon>Cellvibrionales</taxon>
        <taxon>Microbulbiferaceae</taxon>
        <taxon>Microbulbifer</taxon>
    </lineage>
</organism>
<accession>A0A9X2EST3</accession>
<reference evidence="2" key="1">
    <citation type="journal article" date="2022" name="Arch. Microbiol.">
        <title>Microbulbifer okhotskensis sp. nov., isolated from a deep bottom sediment of the Okhotsk Sea.</title>
        <authorList>
            <person name="Romanenko L."/>
            <person name="Kurilenko V."/>
            <person name="Otstavnykh N."/>
            <person name="Velansky P."/>
            <person name="Isaeva M."/>
            <person name="Mikhailov V."/>
        </authorList>
    </citation>
    <scope>NUCLEOTIDE SEQUENCE</scope>
    <source>
        <strain evidence="2">OS29</strain>
    </source>
</reference>
<comment type="caution">
    <text evidence="2">The sequence shown here is derived from an EMBL/GenBank/DDBJ whole genome shotgun (WGS) entry which is preliminary data.</text>
</comment>
<evidence type="ECO:0000313" key="2">
    <source>
        <dbReference type="EMBL" id="MCO1335108.1"/>
    </source>
</evidence>